<comment type="caution">
    <text evidence="1">The sequence shown here is derived from an EMBL/GenBank/DDBJ whole genome shotgun (WGS) entry which is preliminary data.</text>
</comment>
<protein>
    <submittedName>
        <fullName evidence="1">Uncharacterized protein</fullName>
    </submittedName>
</protein>
<evidence type="ECO:0000313" key="2">
    <source>
        <dbReference type="Proteomes" id="UP000747399"/>
    </source>
</evidence>
<dbReference type="AlphaFoldDB" id="A0A8J4F242"/>
<organism evidence="1 2">
    <name type="scientific">Volvox africanus</name>
    <dbReference type="NCBI Taxonomy" id="51714"/>
    <lineage>
        <taxon>Eukaryota</taxon>
        <taxon>Viridiplantae</taxon>
        <taxon>Chlorophyta</taxon>
        <taxon>core chlorophytes</taxon>
        <taxon>Chlorophyceae</taxon>
        <taxon>CS clade</taxon>
        <taxon>Chlamydomonadales</taxon>
        <taxon>Volvocaceae</taxon>
        <taxon>Volvox</taxon>
    </lineage>
</organism>
<dbReference type="EMBL" id="BNCO01000024">
    <property type="protein sequence ID" value="GIL56493.1"/>
    <property type="molecule type" value="Genomic_DNA"/>
</dbReference>
<keyword evidence="2" id="KW-1185">Reference proteome</keyword>
<accession>A0A8J4F242</accession>
<reference evidence="1" key="1">
    <citation type="journal article" date="2021" name="Proc. Natl. Acad. Sci. U.S.A.">
        <title>Three genomes in the algal genus Volvox reveal the fate of a haploid sex-determining region after a transition to homothallism.</title>
        <authorList>
            <person name="Yamamoto K."/>
            <person name="Hamaji T."/>
            <person name="Kawai-Toyooka H."/>
            <person name="Matsuzaki R."/>
            <person name="Takahashi F."/>
            <person name="Nishimura Y."/>
            <person name="Kawachi M."/>
            <person name="Noguchi H."/>
            <person name="Minakuchi Y."/>
            <person name="Umen J.G."/>
            <person name="Toyoda A."/>
            <person name="Nozaki H."/>
        </authorList>
    </citation>
    <scope>NUCLEOTIDE SEQUENCE</scope>
    <source>
        <strain evidence="1">NIES-3780</strain>
    </source>
</reference>
<sequence>MGDWEEQVHTRSVPDVSIGRDMDTLRIWASAVSRPPMSQLPMAYQIRNTPTHFPISTSIDLHHHHWILVQGGCIGGQCRGRRSIGITCIMQQCGWPAKDVSIPINVPSIRLRYDQEDR</sequence>
<evidence type="ECO:0000313" key="1">
    <source>
        <dbReference type="EMBL" id="GIL56493.1"/>
    </source>
</evidence>
<proteinExistence type="predicted"/>
<dbReference type="Proteomes" id="UP000747399">
    <property type="component" value="Unassembled WGS sequence"/>
</dbReference>
<name>A0A8J4F242_9CHLO</name>
<gene>
    <name evidence="1" type="ORF">Vafri_11843</name>
</gene>